<evidence type="ECO:0000313" key="6">
    <source>
        <dbReference type="Proteomes" id="UP000289411"/>
    </source>
</evidence>
<dbReference type="Pfam" id="PF01329">
    <property type="entry name" value="Pterin_4a"/>
    <property type="match status" value="1"/>
</dbReference>
<dbReference type="PANTHER" id="PTHR42805">
    <property type="entry name" value="PTERIN-4-ALPHA-CARBINOLAMINE DEHYDRATASE-RELATED"/>
    <property type="match status" value="1"/>
</dbReference>
<dbReference type="OrthoDB" id="9794987at2"/>
<keyword evidence="6" id="KW-1185">Reference proteome</keyword>
<reference evidence="5 6" key="1">
    <citation type="submission" date="2018-09" db="EMBL/GenBank/DDBJ databases">
        <authorList>
            <person name="Grouzdev D.S."/>
            <person name="Krutkina M.S."/>
        </authorList>
    </citation>
    <scope>NUCLEOTIDE SEQUENCE [LARGE SCALE GENOMIC DNA]</scope>
    <source>
        <strain evidence="5 6">RmlP001</strain>
    </source>
</reference>
<dbReference type="Proteomes" id="UP000289411">
    <property type="component" value="Unassembled WGS sequence"/>
</dbReference>
<evidence type="ECO:0000313" key="5">
    <source>
        <dbReference type="EMBL" id="RYB07718.1"/>
    </source>
</evidence>
<dbReference type="SUPFAM" id="SSF55248">
    <property type="entry name" value="PCD-like"/>
    <property type="match status" value="1"/>
</dbReference>
<dbReference type="GO" id="GO:0008124">
    <property type="term" value="F:4-alpha-hydroxytetrahydrobiopterin dehydratase activity"/>
    <property type="evidence" value="ECO:0007669"/>
    <property type="project" value="UniProtKB-UniRule"/>
</dbReference>
<organism evidence="5 6">
    <name type="scientific">Lichenibacterium ramalinae</name>
    <dbReference type="NCBI Taxonomy" id="2316527"/>
    <lineage>
        <taxon>Bacteria</taxon>
        <taxon>Pseudomonadati</taxon>
        <taxon>Pseudomonadota</taxon>
        <taxon>Alphaproteobacteria</taxon>
        <taxon>Hyphomicrobiales</taxon>
        <taxon>Lichenihabitantaceae</taxon>
        <taxon>Lichenibacterium</taxon>
    </lineage>
</organism>
<dbReference type="PANTHER" id="PTHR42805:SF1">
    <property type="entry name" value="PTERIN-4-ALPHA-CARBINOLAMINE DEHYDRATASE-RELATED"/>
    <property type="match status" value="1"/>
</dbReference>
<evidence type="ECO:0000256" key="3">
    <source>
        <dbReference type="ARBA" id="ARBA00023239"/>
    </source>
</evidence>
<dbReference type="InterPro" id="IPR050376">
    <property type="entry name" value="Pterin-4-alpha-carb_dehyd"/>
</dbReference>
<accession>A0A4Q2RGX1</accession>
<dbReference type="RefSeq" id="WP_129217188.1">
    <property type="nucleotide sequence ID" value="NZ_QYBC01000001.1"/>
</dbReference>
<gene>
    <name evidence="5" type="ORF">D3272_00860</name>
</gene>
<dbReference type="CDD" id="cd00913">
    <property type="entry name" value="PCD_DCoH_subfamily_a"/>
    <property type="match status" value="1"/>
</dbReference>
<dbReference type="InterPro" id="IPR001533">
    <property type="entry name" value="Pterin_deHydtase"/>
</dbReference>
<dbReference type="AlphaFoldDB" id="A0A4Q2RGX1"/>
<comment type="similarity">
    <text evidence="2 4">Belongs to the pterin-4-alpha-carbinolamine dehydratase family.</text>
</comment>
<proteinExistence type="inferred from homology"/>
<sequence length="117" mass="12727">MTDGLADRACVPCRRGAPPLARDEAERLAARVPAWTVSPDGTRLSRRLTFGTFAEALDLVVRVSALAEAENHHPDIAFGWGYAEMSLTTHAIGGLHLNDLVMAAKIDRLARPERAPR</sequence>
<reference evidence="5 6" key="2">
    <citation type="submission" date="2019-02" db="EMBL/GenBank/DDBJ databases">
        <title>'Lichenibacterium ramalinii' gen. nov. sp. nov., 'Lichenibacterium minor' gen. nov. sp. nov.</title>
        <authorList>
            <person name="Pankratov T."/>
        </authorList>
    </citation>
    <scope>NUCLEOTIDE SEQUENCE [LARGE SCALE GENOMIC DNA]</scope>
    <source>
        <strain evidence="5 6">RmlP001</strain>
    </source>
</reference>
<name>A0A4Q2RGX1_9HYPH</name>
<comment type="catalytic activity">
    <reaction evidence="1 4">
        <text>(4aS,6R)-4a-hydroxy-L-erythro-5,6,7,8-tetrahydrobiopterin = (6R)-L-erythro-6,7-dihydrobiopterin + H2O</text>
        <dbReference type="Rhea" id="RHEA:11920"/>
        <dbReference type="ChEBI" id="CHEBI:15377"/>
        <dbReference type="ChEBI" id="CHEBI:15642"/>
        <dbReference type="ChEBI" id="CHEBI:43120"/>
        <dbReference type="EC" id="4.2.1.96"/>
    </reaction>
</comment>
<keyword evidence="3 4" id="KW-0456">Lyase</keyword>
<dbReference type="Gene3D" id="3.30.1360.20">
    <property type="entry name" value="Transcriptional coactivator/pterin dehydratase"/>
    <property type="match status" value="1"/>
</dbReference>
<dbReference type="InterPro" id="IPR036428">
    <property type="entry name" value="PCD_sf"/>
</dbReference>
<protein>
    <recommendedName>
        <fullName evidence="4">Putative pterin-4-alpha-carbinolamine dehydratase</fullName>
        <shortName evidence="4">PHS</shortName>
        <ecNumber evidence="4">4.2.1.96</ecNumber>
    </recommendedName>
    <alternativeName>
        <fullName evidence="4">4-alpha-hydroxy-tetrahydropterin dehydratase</fullName>
    </alternativeName>
    <alternativeName>
        <fullName evidence="4">Pterin carbinolamine dehydratase</fullName>
        <shortName evidence="4">PCD</shortName>
    </alternativeName>
</protein>
<evidence type="ECO:0000256" key="4">
    <source>
        <dbReference type="HAMAP-Rule" id="MF_00434"/>
    </source>
</evidence>
<evidence type="ECO:0000256" key="2">
    <source>
        <dbReference type="ARBA" id="ARBA00006472"/>
    </source>
</evidence>
<evidence type="ECO:0000256" key="1">
    <source>
        <dbReference type="ARBA" id="ARBA00001554"/>
    </source>
</evidence>
<dbReference type="EC" id="4.2.1.96" evidence="4"/>
<dbReference type="GO" id="GO:0006729">
    <property type="term" value="P:tetrahydrobiopterin biosynthetic process"/>
    <property type="evidence" value="ECO:0007669"/>
    <property type="project" value="InterPro"/>
</dbReference>
<dbReference type="HAMAP" id="MF_00434">
    <property type="entry name" value="Pterin_4_alpha"/>
    <property type="match status" value="1"/>
</dbReference>
<dbReference type="EMBL" id="QYBC01000001">
    <property type="protein sequence ID" value="RYB07718.1"/>
    <property type="molecule type" value="Genomic_DNA"/>
</dbReference>
<comment type="caution">
    <text evidence="5">The sequence shown here is derived from an EMBL/GenBank/DDBJ whole genome shotgun (WGS) entry which is preliminary data.</text>
</comment>